<dbReference type="VEuPathDB" id="FungiDB:sscle_04g040270"/>
<accession>A0A1D9Q2U7</accession>
<proteinExistence type="predicted"/>
<feature type="region of interest" description="Disordered" evidence="1">
    <location>
        <begin position="80"/>
        <end position="99"/>
    </location>
</feature>
<evidence type="ECO:0000313" key="3">
    <source>
        <dbReference type="Proteomes" id="UP000177798"/>
    </source>
</evidence>
<dbReference type="Proteomes" id="UP000177798">
    <property type="component" value="Chromosome 4"/>
</dbReference>
<gene>
    <name evidence="2" type="ORF">sscle_04g040270</name>
</gene>
<name>A0A1D9Q2U7_SCLS1</name>
<reference evidence="3" key="1">
    <citation type="journal article" date="2017" name="Genome Biol. Evol.">
        <title>The complete genome sequence of the phytopathogenic fungus Sclerotinia sclerotiorum reveals insights into the genome architecture of broad host range pathogens.</title>
        <authorList>
            <person name="Derbyshire M."/>
            <person name="Denton-Giles M."/>
            <person name="Hegedus D."/>
            <person name="Seifbarghy S."/>
            <person name="Rollins J."/>
            <person name="van Kan J."/>
            <person name="Seidl M.F."/>
            <person name="Faino L."/>
            <person name="Mbengue M."/>
            <person name="Navaud O."/>
            <person name="Raffaele S."/>
            <person name="Hammond-Kosack K."/>
            <person name="Heard S."/>
            <person name="Oliver R."/>
        </authorList>
    </citation>
    <scope>NUCLEOTIDE SEQUENCE [LARGE SCALE GENOMIC DNA]</scope>
    <source>
        <strain evidence="3">ATCC 18683 / 1980 / Ss-1</strain>
    </source>
</reference>
<evidence type="ECO:0000256" key="1">
    <source>
        <dbReference type="SAM" id="MobiDB-lite"/>
    </source>
</evidence>
<evidence type="ECO:0000313" key="2">
    <source>
        <dbReference type="EMBL" id="APA09257.1"/>
    </source>
</evidence>
<dbReference type="AlphaFoldDB" id="A0A1D9Q2U7"/>
<protein>
    <submittedName>
        <fullName evidence="2">Uncharacterized protein</fullName>
    </submittedName>
</protein>
<organism evidence="2 3">
    <name type="scientific">Sclerotinia sclerotiorum (strain ATCC 18683 / 1980 / Ss-1)</name>
    <name type="common">White mold</name>
    <name type="synonym">Whetzelinia sclerotiorum</name>
    <dbReference type="NCBI Taxonomy" id="665079"/>
    <lineage>
        <taxon>Eukaryota</taxon>
        <taxon>Fungi</taxon>
        <taxon>Dikarya</taxon>
        <taxon>Ascomycota</taxon>
        <taxon>Pezizomycotina</taxon>
        <taxon>Leotiomycetes</taxon>
        <taxon>Helotiales</taxon>
        <taxon>Sclerotiniaceae</taxon>
        <taxon>Sclerotinia</taxon>
    </lineage>
</organism>
<dbReference type="EMBL" id="CP017817">
    <property type="protein sequence ID" value="APA09257.1"/>
    <property type="molecule type" value="Genomic_DNA"/>
</dbReference>
<sequence length="148" mass="17923">MNTTFENSIQDLQYYTTFSRPLFQIQRLQPFAQTLQPFAEKLQPQTQKPQYRIQKPQYHPTSTVFRFQLLRKRFDEEVARSEKQQPRIGGSLQQPSTEDKWYNDPMFIMEAKRKEQAGYRIIRTLQKWQTDITDCRLLRDVFPDIRDD</sequence>